<dbReference type="EMBL" id="NBSK02000004">
    <property type="protein sequence ID" value="KAJ0210462.1"/>
    <property type="molecule type" value="Genomic_DNA"/>
</dbReference>
<proteinExistence type="predicted"/>
<accession>A0A9R1VT39</accession>
<dbReference type="AlphaFoldDB" id="A0A9R1VT39"/>
<gene>
    <name evidence="1" type="ORF">LSAT_V11C400196580</name>
</gene>
<dbReference type="PANTHER" id="PTHR47150">
    <property type="entry name" value="OS12G0169200 PROTEIN"/>
    <property type="match status" value="1"/>
</dbReference>
<protein>
    <recommendedName>
        <fullName evidence="3">DDE Tnp4 domain-containing protein</fullName>
    </recommendedName>
</protein>
<comment type="caution">
    <text evidence="1">The sequence shown here is derived from an EMBL/GenBank/DDBJ whole genome shotgun (WGS) entry which is preliminary data.</text>
</comment>
<organism evidence="1 2">
    <name type="scientific">Lactuca sativa</name>
    <name type="common">Garden lettuce</name>
    <dbReference type="NCBI Taxonomy" id="4236"/>
    <lineage>
        <taxon>Eukaryota</taxon>
        <taxon>Viridiplantae</taxon>
        <taxon>Streptophyta</taxon>
        <taxon>Embryophyta</taxon>
        <taxon>Tracheophyta</taxon>
        <taxon>Spermatophyta</taxon>
        <taxon>Magnoliopsida</taxon>
        <taxon>eudicotyledons</taxon>
        <taxon>Gunneridae</taxon>
        <taxon>Pentapetalae</taxon>
        <taxon>asterids</taxon>
        <taxon>campanulids</taxon>
        <taxon>Asterales</taxon>
        <taxon>Asteraceae</taxon>
        <taxon>Cichorioideae</taxon>
        <taxon>Cichorieae</taxon>
        <taxon>Lactucinae</taxon>
        <taxon>Lactuca</taxon>
    </lineage>
</organism>
<reference evidence="1 2" key="1">
    <citation type="journal article" date="2017" name="Nat. Commun.">
        <title>Genome assembly with in vitro proximity ligation data and whole-genome triplication in lettuce.</title>
        <authorList>
            <person name="Reyes-Chin-Wo S."/>
            <person name="Wang Z."/>
            <person name="Yang X."/>
            <person name="Kozik A."/>
            <person name="Arikit S."/>
            <person name="Song C."/>
            <person name="Xia L."/>
            <person name="Froenicke L."/>
            <person name="Lavelle D.O."/>
            <person name="Truco M.J."/>
            <person name="Xia R."/>
            <person name="Zhu S."/>
            <person name="Xu C."/>
            <person name="Xu H."/>
            <person name="Xu X."/>
            <person name="Cox K."/>
            <person name="Korf I."/>
            <person name="Meyers B.C."/>
            <person name="Michelmore R.W."/>
        </authorList>
    </citation>
    <scope>NUCLEOTIDE SEQUENCE [LARGE SCALE GENOMIC DNA]</scope>
    <source>
        <strain evidence="2">cv. Salinas</strain>
        <tissue evidence="1">Seedlings</tissue>
    </source>
</reference>
<evidence type="ECO:0000313" key="1">
    <source>
        <dbReference type="EMBL" id="KAJ0210462.1"/>
    </source>
</evidence>
<evidence type="ECO:0000313" key="2">
    <source>
        <dbReference type="Proteomes" id="UP000235145"/>
    </source>
</evidence>
<dbReference type="InterPro" id="IPR006912">
    <property type="entry name" value="Harbinger_derived_prot"/>
</dbReference>
<keyword evidence="2" id="KW-1185">Reference proteome</keyword>
<dbReference type="Pfam" id="PF04827">
    <property type="entry name" value="Plant_tran"/>
    <property type="match status" value="1"/>
</dbReference>
<name>A0A9R1VT39_LACSA</name>
<dbReference type="PANTHER" id="PTHR47150:SF4">
    <property type="entry name" value="HARBINGER TRANSPOSASE-DERIVED PROTEIN-RELATED"/>
    <property type="match status" value="1"/>
</dbReference>
<evidence type="ECO:0008006" key="3">
    <source>
        <dbReference type="Google" id="ProtNLM"/>
    </source>
</evidence>
<dbReference type="Proteomes" id="UP000235145">
    <property type="component" value="Unassembled WGS sequence"/>
</dbReference>
<sequence length="140" mass="16454">MMIKFKEMQEAARKDVERAFGVLQSRWAIVRGLVRSWQLKNIKDIMYTCIILHNMIIENEENAISNWSDDVDPPISVNQGLVEEVQYQIQRNYELSVNAVHHALRDDLMEHIWERFINIVKEIATIDDLTIWKNPGDTCV</sequence>